<organism evidence="2 3">
    <name type="scientific">Roseateles aquatilis</name>
    <dbReference type="NCBI Taxonomy" id="431061"/>
    <lineage>
        <taxon>Bacteria</taxon>
        <taxon>Pseudomonadati</taxon>
        <taxon>Pseudomonadota</taxon>
        <taxon>Betaproteobacteria</taxon>
        <taxon>Burkholderiales</taxon>
        <taxon>Sphaerotilaceae</taxon>
        <taxon>Roseateles</taxon>
    </lineage>
</organism>
<protein>
    <recommendedName>
        <fullName evidence="4">DUF4148 domain-containing protein</fullName>
    </recommendedName>
</protein>
<keyword evidence="1" id="KW-0732">Signal</keyword>
<dbReference type="InterPro" id="IPR025421">
    <property type="entry name" value="DUF4148"/>
</dbReference>
<evidence type="ECO:0000256" key="1">
    <source>
        <dbReference type="SAM" id="SignalP"/>
    </source>
</evidence>
<evidence type="ECO:0000313" key="3">
    <source>
        <dbReference type="Proteomes" id="UP000197468"/>
    </source>
</evidence>
<dbReference type="Pfam" id="PF13663">
    <property type="entry name" value="DUF4148"/>
    <property type="match status" value="2"/>
</dbReference>
<dbReference type="RefSeq" id="WP_088384273.1">
    <property type="nucleotide sequence ID" value="NZ_NIOF01000002.1"/>
</dbReference>
<proteinExistence type="predicted"/>
<dbReference type="Proteomes" id="UP000197468">
    <property type="component" value="Unassembled WGS sequence"/>
</dbReference>
<comment type="caution">
    <text evidence="2">The sequence shown here is derived from an EMBL/GenBank/DDBJ whole genome shotgun (WGS) entry which is preliminary data.</text>
</comment>
<evidence type="ECO:0000313" key="2">
    <source>
        <dbReference type="EMBL" id="OWQ92239.1"/>
    </source>
</evidence>
<accession>A0A246JJ05</accession>
<dbReference type="OrthoDB" id="9153370at2"/>
<feature type="chain" id="PRO_5013190634" description="DUF4148 domain-containing protein" evidence="1">
    <location>
        <begin position="27"/>
        <end position="148"/>
    </location>
</feature>
<gene>
    <name evidence="2" type="ORF">CDN99_07830</name>
</gene>
<keyword evidence="3" id="KW-1185">Reference proteome</keyword>
<name>A0A246JJ05_9BURK</name>
<sequence length="148" mass="15757">MRYLRTLSMPIGITALAAAMSLPAFAQVEEEVVSGPKSRDQVVAELAQARADGSLQKIQSEQGYAPDFDEAMGADVQYSNHQADADVSVTMAADTSAAIQYAPTAAGGKSRAQVIDELQQARADGTLDRMWSESGYAPEFEAARSSRP</sequence>
<evidence type="ECO:0008006" key="4">
    <source>
        <dbReference type="Google" id="ProtNLM"/>
    </source>
</evidence>
<dbReference type="EMBL" id="NIOF01000002">
    <property type="protein sequence ID" value="OWQ92239.1"/>
    <property type="molecule type" value="Genomic_DNA"/>
</dbReference>
<dbReference type="AlphaFoldDB" id="A0A246JJ05"/>
<feature type="signal peptide" evidence="1">
    <location>
        <begin position="1"/>
        <end position="26"/>
    </location>
</feature>
<reference evidence="2 3" key="1">
    <citation type="journal article" date="2008" name="Int. J. Syst. Evol. Microbiol.">
        <title>Description of Roseateles aquatilis sp. nov. and Roseateles terrae sp. nov., in the class Betaproteobacteria, and emended description of the genus Roseateles.</title>
        <authorList>
            <person name="Gomila M."/>
            <person name="Bowien B."/>
            <person name="Falsen E."/>
            <person name="Moore E.R."/>
            <person name="Lalucat J."/>
        </authorList>
    </citation>
    <scope>NUCLEOTIDE SEQUENCE [LARGE SCALE GENOMIC DNA]</scope>
    <source>
        <strain evidence="2 3">CCUG 48205</strain>
    </source>
</reference>